<dbReference type="PANTHER" id="PTHR21231">
    <property type="entry name" value="XPA-BINDING PROTEIN 1-RELATED"/>
    <property type="match status" value="1"/>
</dbReference>
<protein>
    <recommendedName>
        <fullName evidence="4">GPN-loop GTPase 2</fullName>
    </recommendedName>
</protein>
<dbReference type="InterPro" id="IPR004130">
    <property type="entry name" value="Gpn"/>
</dbReference>
<evidence type="ECO:0000256" key="1">
    <source>
        <dbReference type="ARBA" id="ARBA00022741"/>
    </source>
</evidence>
<keyword evidence="1 4" id="KW-0547">Nucleotide-binding</keyword>
<organism evidence="5 6">
    <name type="scientific">Paramecium primaurelia</name>
    <dbReference type="NCBI Taxonomy" id="5886"/>
    <lineage>
        <taxon>Eukaryota</taxon>
        <taxon>Sar</taxon>
        <taxon>Alveolata</taxon>
        <taxon>Ciliophora</taxon>
        <taxon>Intramacronucleata</taxon>
        <taxon>Oligohymenophorea</taxon>
        <taxon>Peniculida</taxon>
        <taxon>Parameciidae</taxon>
        <taxon>Paramecium</taxon>
    </lineage>
</organism>
<keyword evidence="6" id="KW-1185">Reference proteome</keyword>
<comment type="subunit">
    <text evidence="4">Binds to RNA polymerase II (RNAPII).</text>
</comment>
<dbReference type="GO" id="GO:0005525">
    <property type="term" value="F:GTP binding"/>
    <property type="evidence" value="ECO:0007669"/>
    <property type="project" value="UniProtKB-KW"/>
</dbReference>
<sequence>MIPYYYGSIIIGPSGVGKSTLCKGLSQMMQQIQRKSIIINMDPANEDLYEDYLCINILELITVEDVMKEFKLGPNAALLYCFQFLLDNISWLFDKLIKYKDYYLIFDFPGQIELYLANDSIYNLIQLLTNKNNQTLQISLVAVQLFDCLNCYQVNTFISASLVSVTVSANLSLPYLAVLNKLDLIKQYGEMPLSLQYYLEGENLKYMLEVTDQCDEDGQKFKEKYGQLTYQIAQLIDSKEVVSFEPLFVENKKLIMRLILKMDKANGYYFLENLPPIYKSIQDEVGEEIDFLPTELVMELETELFESN</sequence>
<dbReference type="CDD" id="cd17871">
    <property type="entry name" value="GPN2"/>
    <property type="match status" value="1"/>
</dbReference>
<comment type="caution">
    <text evidence="5">The sequence shown here is derived from an EMBL/GenBank/DDBJ whole genome shotgun (WGS) entry which is preliminary data.</text>
</comment>
<dbReference type="InterPro" id="IPR030231">
    <property type="entry name" value="Gpn2"/>
</dbReference>
<accession>A0A8S1NM19</accession>
<name>A0A8S1NM19_PARPR</name>
<dbReference type="GO" id="GO:0003924">
    <property type="term" value="F:GTPase activity"/>
    <property type="evidence" value="ECO:0007669"/>
    <property type="project" value="TreeGrafter"/>
</dbReference>
<dbReference type="Proteomes" id="UP000688137">
    <property type="component" value="Unassembled WGS sequence"/>
</dbReference>
<reference evidence="5" key="1">
    <citation type="submission" date="2021-01" db="EMBL/GenBank/DDBJ databases">
        <authorList>
            <consortium name="Genoscope - CEA"/>
            <person name="William W."/>
        </authorList>
    </citation>
    <scope>NUCLEOTIDE SEQUENCE</scope>
</reference>
<dbReference type="OMA" id="ATHNYFL"/>
<comment type="similarity">
    <text evidence="4">Belongs to the GPN-loop GTPase family.</text>
</comment>
<dbReference type="FunFam" id="3.40.50.300:FF:003532">
    <property type="entry name" value="GPN-loop GTPase 2"/>
    <property type="match status" value="1"/>
</dbReference>
<dbReference type="EMBL" id="CAJJDM010000091">
    <property type="protein sequence ID" value="CAD8091311.1"/>
    <property type="molecule type" value="Genomic_DNA"/>
</dbReference>
<gene>
    <name evidence="5" type="ORF">PPRIM_AZ9-3.1.T0880003</name>
</gene>
<dbReference type="Pfam" id="PF03029">
    <property type="entry name" value="ATP_bind_1"/>
    <property type="match status" value="1"/>
</dbReference>
<dbReference type="AlphaFoldDB" id="A0A8S1NM19"/>
<evidence type="ECO:0000256" key="4">
    <source>
        <dbReference type="RuleBase" id="RU365059"/>
    </source>
</evidence>
<evidence type="ECO:0000313" key="5">
    <source>
        <dbReference type="EMBL" id="CAD8091311.1"/>
    </source>
</evidence>
<dbReference type="GO" id="GO:0005737">
    <property type="term" value="C:cytoplasm"/>
    <property type="evidence" value="ECO:0007669"/>
    <property type="project" value="TreeGrafter"/>
</dbReference>
<dbReference type="PANTHER" id="PTHR21231:SF3">
    <property type="entry name" value="GPN-LOOP GTPASE 2"/>
    <property type="match status" value="1"/>
</dbReference>
<evidence type="ECO:0000256" key="3">
    <source>
        <dbReference type="ARBA" id="ARBA00023134"/>
    </source>
</evidence>
<keyword evidence="3 4" id="KW-0342">GTP-binding</keyword>
<evidence type="ECO:0000313" key="6">
    <source>
        <dbReference type="Proteomes" id="UP000688137"/>
    </source>
</evidence>
<evidence type="ECO:0000256" key="2">
    <source>
        <dbReference type="ARBA" id="ARBA00022801"/>
    </source>
</evidence>
<keyword evidence="2 4" id="KW-0378">Hydrolase</keyword>
<comment type="function">
    <text evidence="4">Small GTPase required for proper localization of RNA polymerase II and III (RNAPII and RNAPIII). May act at an RNAP assembly step prior to nuclear import.</text>
</comment>
<proteinExistence type="inferred from homology"/>